<organism evidence="2 3">
    <name type="scientific">Hibiscus sabdariffa</name>
    <name type="common">roselle</name>
    <dbReference type="NCBI Taxonomy" id="183260"/>
    <lineage>
        <taxon>Eukaryota</taxon>
        <taxon>Viridiplantae</taxon>
        <taxon>Streptophyta</taxon>
        <taxon>Embryophyta</taxon>
        <taxon>Tracheophyta</taxon>
        <taxon>Spermatophyta</taxon>
        <taxon>Magnoliopsida</taxon>
        <taxon>eudicotyledons</taxon>
        <taxon>Gunneridae</taxon>
        <taxon>Pentapetalae</taxon>
        <taxon>rosids</taxon>
        <taxon>malvids</taxon>
        <taxon>Malvales</taxon>
        <taxon>Malvaceae</taxon>
        <taxon>Malvoideae</taxon>
        <taxon>Hibiscus</taxon>
    </lineage>
</organism>
<dbReference type="Proteomes" id="UP001396334">
    <property type="component" value="Unassembled WGS sequence"/>
</dbReference>
<accession>A0ABR2QSD7</accession>
<proteinExistence type="predicted"/>
<evidence type="ECO:0000313" key="2">
    <source>
        <dbReference type="EMBL" id="KAK9003544.1"/>
    </source>
</evidence>
<feature type="region of interest" description="Disordered" evidence="1">
    <location>
        <begin position="1"/>
        <end position="26"/>
    </location>
</feature>
<sequence>MVRVEEKGLTDHSNQPQVGTDNSRKISEKLDHDIKSTSASSLETSLSSSPFMEGSWHEVEDDGINVVLVGKEFSECYVVENCMGNSLGEEELMGRGLKVKKARACRKNKLSKKSLEVFELSGRSLSDSDLSIRWDLLTKKARKTLKLGKNIGLQIYGNEEEIMKELTHLELITLFVNGGWSRIIRNEKILDNKRVCVKDFLFNTKVRALVWLKASKSGSIVNVNVWWGRPAMCLISQVLWSLSRIESASVDMFRSSSSIYGGKVVGLLAGYGIVLILITSSGGRVICLFLLSVPDLTTSVMDVFIPEEYFIRRRMEKRSNMVPAEASRKLGKEKKSRLPPPFRVEGGEWLIPGGIVETVVFTCLST</sequence>
<protein>
    <submittedName>
        <fullName evidence="2">Uncharacterized protein</fullName>
    </submittedName>
</protein>
<comment type="caution">
    <text evidence="2">The sequence shown here is derived from an EMBL/GenBank/DDBJ whole genome shotgun (WGS) entry which is preliminary data.</text>
</comment>
<feature type="compositionally biased region" description="Basic and acidic residues" evidence="1">
    <location>
        <begin position="1"/>
        <end position="10"/>
    </location>
</feature>
<keyword evidence="3" id="KW-1185">Reference proteome</keyword>
<name>A0ABR2QSD7_9ROSI</name>
<reference evidence="2 3" key="1">
    <citation type="journal article" date="2024" name="G3 (Bethesda)">
        <title>Genome assembly of Hibiscus sabdariffa L. provides insights into metabolisms of medicinal natural products.</title>
        <authorList>
            <person name="Kim T."/>
        </authorList>
    </citation>
    <scope>NUCLEOTIDE SEQUENCE [LARGE SCALE GENOMIC DNA]</scope>
    <source>
        <strain evidence="2">TK-2024</strain>
        <tissue evidence="2">Old leaves</tissue>
    </source>
</reference>
<dbReference type="EMBL" id="JBBPBN010000033">
    <property type="protein sequence ID" value="KAK9003544.1"/>
    <property type="molecule type" value="Genomic_DNA"/>
</dbReference>
<evidence type="ECO:0000313" key="3">
    <source>
        <dbReference type="Proteomes" id="UP001396334"/>
    </source>
</evidence>
<feature type="compositionally biased region" description="Polar residues" evidence="1">
    <location>
        <begin position="11"/>
        <end position="21"/>
    </location>
</feature>
<evidence type="ECO:0000256" key="1">
    <source>
        <dbReference type="SAM" id="MobiDB-lite"/>
    </source>
</evidence>
<gene>
    <name evidence="2" type="ORF">V6N11_084186</name>
</gene>